<evidence type="ECO:0000313" key="9">
    <source>
        <dbReference type="Proteomes" id="UP000195402"/>
    </source>
</evidence>
<dbReference type="GO" id="GO:0016538">
    <property type="term" value="F:cyclin-dependent protein serine/threonine kinase regulator activity"/>
    <property type="evidence" value="ECO:0007669"/>
    <property type="project" value="InterPro"/>
</dbReference>
<dbReference type="GO" id="GO:0044772">
    <property type="term" value="P:mitotic cell cycle phase transition"/>
    <property type="evidence" value="ECO:0007669"/>
    <property type="project" value="InterPro"/>
</dbReference>
<dbReference type="STRING" id="56857.A0A200PMH0"/>
<organism evidence="8 9">
    <name type="scientific">Macleaya cordata</name>
    <name type="common">Five-seeded plume-poppy</name>
    <name type="synonym">Bocconia cordata</name>
    <dbReference type="NCBI Taxonomy" id="56857"/>
    <lineage>
        <taxon>Eukaryota</taxon>
        <taxon>Viridiplantae</taxon>
        <taxon>Streptophyta</taxon>
        <taxon>Embryophyta</taxon>
        <taxon>Tracheophyta</taxon>
        <taxon>Spermatophyta</taxon>
        <taxon>Magnoliopsida</taxon>
        <taxon>Ranunculales</taxon>
        <taxon>Papaveraceae</taxon>
        <taxon>Papaveroideae</taxon>
        <taxon>Macleaya</taxon>
    </lineage>
</organism>
<dbReference type="Pfam" id="PF00134">
    <property type="entry name" value="Cyclin_N"/>
    <property type="match status" value="1"/>
</dbReference>
<dbReference type="InterPro" id="IPR036915">
    <property type="entry name" value="Cyclin-like_sf"/>
</dbReference>
<reference evidence="8 9" key="1">
    <citation type="journal article" date="2017" name="Mol. Plant">
        <title>The Genome of Medicinal Plant Macleaya cordata Provides New Insights into Benzylisoquinoline Alkaloids Metabolism.</title>
        <authorList>
            <person name="Liu X."/>
            <person name="Liu Y."/>
            <person name="Huang P."/>
            <person name="Ma Y."/>
            <person name="Qing Z."/>
            <person name="Tang Q."/>
            <person name="Cao H."/>
            <person name="Cheng P."/>
            <person name="Zheng Y."/>
            <person name="Yuan Z."/>
            <person name="Zhou Y."/>
            <person name="Liu J."/>
            <person name="Tang Z."/>
            <person name="Zhuo Y."/>
            <person name="Zhang Y."/>
            <person name="Yu L."/>
            <person name="Huang J."/>
            <person name="Yang P."/>
            <person name="Peng Q."/>
            <person name="Zhang J."/>
            <person name="Jiang W."/>
            <person name="Zhang Z."/>
            <person name="Lin K."/>
            <person name="Ro D.K."/>
            <person name="Chen X."/>
            <person name="Xiong X."/>
            <person name="Shang Y."/>
            <person name="Huang S."/>
            <person name="Zeng J."/>
        </authorList>
    </citation>
    <scope>NUCLEOTIDE SEQUENCE [LARGE SCALE GENOMIC DNA]</scope>
    <source>
        <strain evidence="9">cv. BLH2017</strain>
        <tissue evidence="8">Root</tissue>
    </source>
</reference>
<protein>
    <submittedName>
        <fullName evidence="8">Cyclin</fullName>
    </submittedName>
</protein>
<evidence type="ECO:0000259" key="7">
    <source>
        <dbReference type="SMART" id="SM01332"/>
    </source>
</evidence>
<dbReference type="InterPro" id="IPR006671">
    <property type="entry name" value="Cyclin_N"/>
</dbReference>
<evidence type="ECO:0000259" key="6">
    <source>
        <dbReference type="SMART" id="SM00385"/>
    </source>
</evidence>
<proteinExistence type="inferred from homology"/>
<keyword evidence="2" id="KW-0132">Cell division</keyword>
<dbReference type="Pfam" id="PF02984">
    <property type="entry name" value="Cyclin_C"/>
    <property type="match status" value="1"/>
</dbReference>
<comment type="similarity">
    <text evidence="1">Belongs to the cyclin family. Cyclin AB subfamily.</text>
</comment>
<evidence type="ECO:0000313" key="8">
    <source>
        <dbReference type="EMBL" id="OUZ99403.1"/>
    </source>
</evidence>
<keyword evidence="4" id="KW-0131">Cell cycle</keyword>
<dbReference type="GO" id="GO:0051301">
    <property type="term" value="P:cell division"/>
    <property type="evidence" value="ECO:0007669"/>
    <property type="project" value="UniProtKB-KW"/>
</dbReference>
<dbReference type="OMA" id="MIACASI"/>
<keyword evidence="9" id="KW-1185">Reference proteome</keyword>
<dbReference type="SUPFAM" id="SSF47954">
    <property type="entry name" value="Cyclin-like"/>
    <property type="match status" value="2"/>
</dbReference>
<dbReference type="Proteomes" id="UP000195402">
    <property type="component" value="Unassembled WGS sequence"/>
</dbReference>
<dbReference type="EMBL" id="MVGT01004488">
    <property type="protein sequence ID" value="OUZ99403.1"/>
    <property type="molecule type" value="Genomic_DNA"/>
</dbReference>
<feature type="domain" description="Cyclin-like" evidence="6">
    <location>
        <begin position="69"/>
        <end position="155"/>
    </location>
</feature>
<accession>A0A200PMH0</accession>
<keyword evidence="3 5" id="KW-0195">Cyclin</keyword>
<dbReference type="InterPro" id="IPR046965">
    <property type="entry name" value="Cyclin_A/B-like"/>
</dbReference>
<sequence>MRALEPCGSFSASDNFLKPMDPVPAIDQGEFKVSKEELDYCKLYKRRENLDQIGSMSHVSEELWMLVVDWLMQVHNATELAEGILYRTINIFGRYVSQSVNVIESNEVFQLGFTSMVLASKYEDISDSKLEELLSRFPKPNEIELIWGKESLIVEKLHWDFTAPNAYHFLALFIKVGTSYKKMEDMVFFLAELGLMHYGVIVMRLPSMFAASALYAARCTLREVPVWNETLERLTGYSESNIKELAKLMVRFHSEAANQNLKAVYNKYSDQKWSSVAFCEPAKDLLED</sequence>
<dbReference type="AlphaFoldDB" id="A0A200PMH0"/>
<dbReference type="InParanoid" id="A0A200PMH0"/>
<dbReference type="InterPro" id="IPR004367">
    <property type="entry name" value="Cyclin_C-dom"/>
</dbReference>
<evidence type="ECO:0000256" key="5">
    <source>
        <dbReference type="RuleBase" id="RU000383"/>
    </source>
</evidence>
<feature type="domain" description="Cyclin-like" evidence="6">
    <location>
        <begin position="168"/>
        <end position="251"/>
    </location>
</feature>
<dbReference type="Gene3D" id="1.10.472.10">
    <property type="entry name" value="Cyclin-like"/>
    <property type="match status" value="2"/>
</dbReference>
<evidence type="ECO:0000256" key="1">
    <source>
        <dbReference type="ARBA" id="ARBA00006955"/>
    </source>
</evidence>
<gene>
    <name evidence="8" type="ORF">BVC80_8055g1</name>
</gene>
<evidence type="ECO:0000256" key="4">
    <source>
        <dbReference type="ARBA" id="ARBA00023306"/>
    </source>
</evidence>
<feature type="domain" description="Cyclin C-terminal" evidence="7">
    <location>
        <begin position="164"/>
        <end position="282"/>
    </location>
</feature>
<dbReference type="PANTHER" id="PTHR10177">
    <property type="entry name" value="CYCLINS"/>
    <property type="match status" value="1"/>
</dbReference>
<dbReference type="InterPro" id="IPR013763">
    <property type="entry name" value="Cyclin-like_dom"/>
</dbReference>
<evidence type="ECO:0000256" key="2">
    <source>
        <dbReference type="ARBA" id="ARBA00022618"/>
    </source>
</evidence>
<dbReference type="SMART" id="SM01332">
    <property type="entry name" value="Cyclin_C"/>
    <property type="match status" value="1"/>
</dbReference>
<dbReference type="SMART" id="SM00385">
    <property type="entry name" value="CYCLIN"/>
    <property type="match status" value="2"/>
</dbReference>
<comment type="caution">
    <text evidence="8">The sequence shown here is derived from an EMBL/GenBank/DDBJ whole genome shotgun (WGS) entry which is preliminary data.</text>
</comment>
<dbReference type="OrthoDB" id="782954at2759"/>
<dbReference type="PIRSF" id="PIRSF001771">
    <property type="entry name" value="Cyclin_A_B_D_E"/>
    <property type="match status" value="1"/>
</dbReference>
<evidence type="ECO:0000256" key="3">
    <source>
        <dbReference type="ARBA" id="ARBA00023127"/>
    </source>
</evidence>
<name>A0A200PMH0_MACCD</name>
<dbReference type="InterPro" id="IPR039361">
    <property type="entry name" value="Cyclin"/>
</dbReference>